<accession>A0A2P2PWR1</accession>
<protein>
    <submittedName>
        <fullName evidence="1">Uncharacterized protein</fullName>
    </submittedName>
</protein>
<name>A0A2P2PWR1_RHIMU</name>
<evidence type="ECO:0000313" key="1">
    <source>
        <dbReference type="EMBL" id="MBX59135.1"/>
    </source>
</evidence>
<proteinExistence type="predicted"/>
<organism evidence="1">
    <name type="scientific">Rhizophora mucronata</name>
    <name type="common">Asiatic mangrove</name>
    <dbReference type="NCBI Taxonomy" id="61149"/>
    <lineage>
        <taxon>Eukaryota</taxon>
        <taxon>Viridiplantae</taxon>
        <taxon>Streptophyta</taxon>
        <taxon>Embryophyta</taxon>
        <taxon>Tracheophyta</taxon>
        <taxon>Spermatophyta</taxon>
        <taxon>Magnoliopsida</taxon>
        <taxon>eudicotyledons</taxon>
        <taxon>Gunneridae</taxon>
        <taxon>Pentapetalae</taxon>
        <taxon>rosids</taxon>
        <taxon>fabids</taxon>
        <taxon>Malpighiales</taxon>
        <taxon>Rhizophoraceae</taxon>
        <taxon>Rhizophora</taxon>
    </lineage>
</organism>
<sequence>MHDTNKFNNCVGNVWVCTCEGERERCIGPRYTSKSPAQ</sequence>
<reference evidence="1" key="1">
    <citation type="submission" date="2018-02" db="EMBL/GenBank/DDBJ databases">
        <title>Rhizophora mucronata_Transcriptome.</title>
        <authorList>
            <person name="Meera S.P."/>
            <person name="Sreeshan A."/>
            <person name="Augustine A."/>
        </authorList>
    </citation>
    <scope>NUCLEOTIDE SEQUENCE</scope>
    <source>
        <tissue evidence="1">Leaf</tissue>
    </source>
</reference>
<dbReference type="AlphaFoldDB" id="A0A2P2PWR1"/>
<dbReference type="EMBL" id="GGEC01078651">
    <property type="protein sequence ID" value="MBX59135.1"/>
    <property type="molecule type" value="Transcribed_RNA"/>
</dbReference>